<sequence length="372" mass="40185">MRAARFHGAGDIRVEDVPVPEAKAGEVLIEVEWCGICGTDLHEYLIGPLVVNRKEKPHTITGAHVPVILGHEFCGRIVKTAEGSDLKLGQAVMVDPRINCKSCHSCASGIDNLCGEWGFLGLNGNSGGFSEYAAVEPKMCYPLPDDVNMDEASLIEPLCVGRHALAVTSIKDYSKLSVLVLGGGPIGLSVIWNLRAVGVDKIIVSEPSKLRQEHTRDLADHVLDPITDNIGEGCRFLTSGLGVDVVFDCAGVPAGLEAGMDAARTRATYVNVAGWEKPFVMPMAPAMFKEMTIKFSIAYDHEDFEQVTKDFVAGKFEGVGKMITSRILVEDLAEKGFEELIHKKDLHVKIVATPKKTLLDEASSRGSSNITT</sequence>
<proteinExistence type="inferred from homology"/>
<dbReference type="PROSITE" id="PS00059">
    <property type="entry name" value="ADH_ZINC"/>
    <property type="match status" value="1"/>
</dbReference>
<dbReference type="STRING" id="112498.A0A2D3UZY9"/>
<gene>
    <name evidence="9" type="ORF">RCC_03826</name>
</gene>
<dbReference type="Gene3D" id="3.40.50.720">
    <property type="entry name" value="NAD(P)-binding Rossmann-like Domain"/>
    <property type="match status" value="1"/>
</dbReference>
<dbReference type="InterPro" id="IPR013154">
    <property type="entry name" value="ADH-like_N"/>
</dbReference>
<dbReference type="InterPro" id="IPR011032">
    <property type="entry name" value="GroES-like_sf"/>
</dbReference>
<dbReference type="Proteomes" id="UP000225277">
    <property type="component" value="Unassembled WGS sequence"/>
</dbReference>
<dbReference type="EMBL" id="FJUY01000005">
    <property type="protein sequence ID" value="CZT17987.1"/>
    <property type="molecule type" value="Genomic_DNA"/>
</dbReference>
<dbReference type="InterPro" id="IPR036291">
    <property type="entry name" value="NAD(P)-bd_dom_sf"/>
</dbReference>
<dbReference type="SUPFAM" id="SSF51735">
    <property type="entry name" value="NAD(P)-binding Rossmann-fold domains"/>
    <property type="match status" value="1"/>
</dbReference>
<name>A0A2D3UZY9_9PEZI</name>
<evidence type="ECO:0000256" key="4">
    <source>
        <dbReference type="ARBA" id="ARBA00022833"/>
    </source>
</evidence>
<dbReference type="PANTHER" id="PTHR43161:SF23">
    <property type="entry name" value="(R,R)-BUTANEDIOL DEHYDROGENASE-RELATED"/>
    <property type="match status" value="1"/>
</dbReference>
<dbReference type="PANTHER" id="PTHR43161">
    <property type="entry name" value="SORBITOL DEHYDROGENASE"/>
    <property type="match status" value="1"/>
</dbReference>
<dbReference type="Pfam" id="PF00107">
    <property type="entry name" value="ADH_zinc_N"/>
    <property type="match status" value="1"/>
</dbReference>
<evidence type="ECO:0000256" key="6">
    <source>
        <dbReference type="RuleBase" id="RU361277"/>
    </source>
</evidence>
<dbReference type="CDD" id="cd08233">
    <property type="entry name" value="butanediol_DH_like"/>
    <property type="match status" value="1"/>
</dbReference>
<accession>A0A2D3UZY9</accession>
<evidence type="ECO:0000256" key="2">
    <source>
        <dbReference type="ARBA" id="ARBA00008072"/>
    </source>
</evidence>
<dbReference type="GO" id="GO:0034079">
    <property type="term" value="P:butanediol biosynthetic process"/>
    <property type="evidence" value="ECO:0007669"/>
    <property type="project" value="TreeGrafter"/>
</dbReference>
<comment type="similarity">
    <text evidence="2 6">Belongs to the zinc-containing alcohol dehydrogenase family.</text>
</comment>
<dbReference type="GeneID" id="35599015"/>
<keyword evidence="10" id="KW-1185">Reference proteome</keyword>
<dbReference type="Gene3D" id="3.90.180.10">
    <property type="entry name" value="Medium-chain alcohol dehydrogenases, catalytic domain"/>
    <property type="match status" value="1"/>
</dbReference>
<feature type="domain" description="Alcohol dehydrogenase-like N-terminal" evidence="8">
    <location>
        <begin position="24"/>
        <end position="145"/>
    </location>
</feature>
<dbReference type="GO" id="GO:0000721">
    <property type="term" value="F:(R,R)-butanediol dehydrogenase activity"/>
    <property type="evidence" value="ECO:0007669"/>
    <property type="project" value="TreeGrafter"/>
</dbReference>
<evidence type="ECO:0000259" key="7">
    <source>
        <dbReference type="Pfam" id="PF00107"/>
    </source>
</evidence>
<dbReference type="RefSeq" id="XP_023624877.1">
    <property type="nucleotide sequence ID" value="XM_023769109.1"/>
</dbReference>
<evidence type="ECO:0000256" key="1">
    <source>
        <dbReference type="ARBA" id="ARBA00001947"/>
    </source>
</evidence>
<feature type="domain" description="Alcohol dehydrogenase-like C-terminal" evidence="7">
    <location>
        <begin position="185"/>
        <end position="309"/>
    </location>
</feature>
<evidence type="ECO:0000313" key="10">
    <source>
        <dbReference type="Proteomes" id="UP000225277"/>
    </source>
</evidence>
<evidence type="ECO:0000256" key="3">
    <source>
        <dbReference type="ARBA" id="ARBA00022723"/>
    </source>
</evidence>
<keyword evidence="4 6" id="KW-0862">Zinc</keyword>
<evidence type="ECO:0000313" key="9">
    <source>
        <dbReference type="EMBL" id="CZT17987.1"/>
    </source>
</evidence>
<dbReference type="Pfam" id="PF08240">
    <property type="entry name" value="ADH_N"/>
    <property type="match status" value="1"/>
</dbReference>
<dbReference type="GO" id="GO:0005737">
    <property type="term" value="C:cytoplasm"/>
    <property type="evidence" value="ECO:0007669"/>
    <property type="project" value="TreeGrafter"/>
</dbReference>
<dbReference type="AlphaFoldDB" id="A0A2D3UZY9"/>
<dbReference type="GO" id="GO:0008270">
    <property type="term" value="F:zinc ion binding"/>
    <property type="evidence" value="ECO:0007669"/>
    <property type="project" value="InterPro"/>
</dbReference>
<organism evidence="9 10">
    <name type="scientific">Ramularia collo-cygni</name>
    <dbReference type="NCBI Taxonomy" id="112498"/>
    <lineage>
        <taxon>Eukaryota</taxon>
        <taxon>Fungi</taxon>
        <taxon>Dikarya</taxon>
        <taxon>Ascomycota</taxon>
        <taxon>Pezizomycotina</taxon>
        <taxon>Dothideomycetes</taxon>
        <taxon>Dothideomycetidae</taxon>
        <taxon>Mycosphaerellales</taxon>
        <taxon>Mycosphaerellaceae</taxon>
        <taxon>Ramularia</taxon>
    </lineage>
</organism>
<keyword evidence="3 6" id="KW-0479">Metal-binding</keyword>
<evidence type="ECO:0000259" key="8">
    <source>
        <dbReference type="Pfam" id="PF08240"/>
    </source>
</evidence>
<dbReference type="OrthoDB" id="3941538at2759"/>
<protein>
    <submittedName>
        <fullName evidence="9">Related to threonine dehydrogenase and related Zn-dependent dehydrogenases</fullName>
    </submittedName>
</protein>
<dbReference type="InterPro" id="IPR002328">
    <property type="entry name" value="ADH_Zn_CS"/>
</dbReference>
<keyword evidence="5" id="KW-0560">Oxidoreductase</keyword>
<evidence type="ECO:0000256" key="5">
    <source>
        <dbReference type="ARBA" id="ARBA00023002"/>
    </source>
</evidence>
<reference evidence="9 10" key="1">
    <citation type="submission" date="2016-03" db="EMBL/GenBank/DDBJ databases">
        <authorList>
            <person name="Ploux O."/>
        </authorList>
    </citation>
    <scope>NUCLEOTIDE SEQUENCE [LARGE SCALE GENOMIC DNA]</scope>
    <source>
        <strain evidence="9 10">URUG2</strain>
    </source>
</reference>
<dbReference type="InterPro" id="IPR013149">
    <property type="entry name" value="ADH-like_C"/>
</dbReference>
<dbReference type="SUPFAM" id="SSF50129">
    <property type="entry name" value="GroES-like"/>
    <property type="match status" value="1"/>
</dbReference>
<comment type="cofactor">
    <cofactor evidence="1 6">
        <name>Zn(2+)</name>
        <dbReference type="ChEBI" id="CHEBI:29105"/>
    </cofactor>
</comment>